<keyword evidence="3" id="KW-1185">Reference proteome</keyword>
<evidence type="ECO:0000313" key="2">
    <source>
        <dbReference type="EMBL" id="PRP85809.1"/>
    </source>
</evidence>
<organism evidence="2 3">
    <name type="scientific">Planoprotostelium fungivorum</name>
    <dbReference type="NCBI Taxonomy" id="1890364"/>
    <lineage>
        <taxon>Eukaryota</taxon>
        <taxon>Amoebozoa</taxon>
        <taxon>Evosea</taxon>
        <taxon>Variosea</taxon>
        <taxon>Cavosteliida</taxon>
        <taxon>Cavosteliaceae</taxon>
        <taxon>Planoprotostelium</taxon>
    </lineage>
</organism>
<keyword evidence="1" id="KW-0472">Membrane</keyword>
<dbReference type="Proteomes" id="UP000241769">
    <property type="component" value="Unassembled WGS sequence"/>
</dbReference>
<name>A0A2P6NPD2_9EUKA</name>
<protein>
    <submittedName>
        <fullName evidence="2">Uncharacterized protein</fullName>
    </submittedName>
</protein>
<sequence>MDLDPLDEELIYAHGKHWGYSLPPPRQQTCREAGPPAMVARCVSAFLESVRVLCTGLLTYISACVCGTNSSDYEDVLPSSSSFWLEGQRKSIRGWNMVWVAFFCLALFGLNLSGLVFSSLDFSRSPTNIHHPIFASLGVAPCLILLIAEINAHLSPSRMNHLWLRIFLSLFGVFRNNTYYHGYLWPGAAIMGVSSYLFAFTAYVLKGLVTLLHKNVENNSPRSLYPDGRQRLLA</sequence>
<dbReference type="AlphaFoldDB" id="A0A2P6NPD2"/>
<proteinExistence type="predicted"/>
<evidence type="ECO:0000313" key="3">
    <source>
        <dbReference type="Proteomes" id="UP000241769"/>
    </source>
</evidence>
<dbReference type="InParanoid" id="A0A2P6NPD2"/>
<keyword evidence="1" id="KW-1133">Transmembrane helix</keyword>
<keyword evidence="1" id="KW-0812">Transmembrane</keyword>
<accession>A0A2P6NPD2</accession>
<feature type="transmembrane region" description="Helical" evidence="1">
    <location>
        <begin position="97"/>
        <end position="117"/>
    </location>
</feature>
<reference evidence="2 3" key="1">
    <citation type="journal article" date="2018" name="Genome Biol. Evol.">
        <title>Multiple Roots of Fruiting Body Formation in Amoebozoa.</title>
        <authorList>
            <person name="Hillmann F."/>
            <person name="Forbes G."/>
            <person name="Novohradska S."/>
            <person name="Ferling I."/>
            <person name="Riege K."/>
            <person name="Groth M."/>
            <person name="Westermann M."/>
            <person name="Marz M."/>
            <person name="Spaller T."/>
            <person name="Winckler T."/>
            <person name="Schaap P."/>
            <person name="Glockner G."/>
        </authorList>
    </citation>
    <scope>NUCLEOTIDE SEQUENCE [LARGE SCALE GENOMIC DNA]</scope>
    <source>
        <strain evidence="2 3">Jena</strain>
    </source>
</reference>
<evidence type="ECO:0000256" key="1">
    <source>
        <dbReference type="SAM" id="Phobius"/>
    </source>
</evidence>
<feature type="transmembrane region" description="Helical" evidence="1">
    <location>
        <begin position="129"/>
        <end position="150"/>
    </location>
</feature>
<dbReference type="EMBL" id="MDYQ01000039">
    <property type="protein sequence ID" value="PRP85809.1"/>
    <property type="molecule type" value="Genomic_DNA"/>
</dbReference>
<comment type="caution">
    <text evidence="2">The sequence shown here is derived from an EMBL/GenBank/DDBJ whole genome shotgun (WGS) entry which is preliminary data.</text>
</comment>
<feature type="transmembrane region" description="Helical" evidence="1">
    <location>
        <begin position="184"/>
        <end position="205"/>
    </location>
</feature>
<gene>
    <name evidence="2" type="ORF">PROFUN_06001</name>
</gene>